<feature type="domain" description="Aminoglycoside phosphotransferase" evidence="1">
    <location>
        <begin position="70"/>
        <end position="239"/>
    </location>
</feature>
<dbReference type="SUPFAM" id="SSF56112">
    <property type="entry name" value="Protein kinase-like (PK-like)"/>
    <property type="match status" value="1"/>
</dbReference>
<dbReference type="CDD" id="cd05154">
    <property type="entry name" value="ACAD10_11_N-like"/>
    <property type="match status" value="1"/>
</dbReference>
<dbReference type="PANTHER" id="PTHR21310">
    <property type="entry name" value="AMINOGLYCOSIDE PHOSPHOTRANSFERASE-RELATED-RELATED"/>
    <property type="match status" value="1"/>
</dbReference>
<dbReference type="Proteomes" id="UP001501586">
    <property type="component" value="Unassembled WGS sequence"/>
</dbReference>
<protein>
    <recommendedName>
        <fullName evidence="1">Aminoglycoside phosphotransferase domain-containing protein</fullName>
    </recommendedName>
</protein>
<dbReference type="InterPro" id="IPR011009">
    <property type="entry name" value="Kinase-like_dom_sf"/>
</dbReference>
<evidence type="ECO:0000313" key="2">
    <source>
        <dbReference type="EMBL" id="GAA4282723.1"/>
    </source>
</evidence>
<dbReference type="InterPro" id="IPR002575">
    <property type="entry name" value="Aminoglycoside_PTrfase"/>
</dbReference>
<reference evidence="3" key="1">
    <citation type="journal article" date="2019" name="Int. J. Syst. Evol. Microbiol.">
        <title>The Global Catalogue of Microorganisms (GCM) 10K type strain sequencing project: providing services to taxonomists for standard genome sequencing and annotation.</title>
        <authorList>
            <consortium name="The Broad Institute Genomics Platform"/>
            <consortium name="The Broad Institute Genome Sequencing Center for Infectious Disease"/>
            <person name="Wu L."/>
            <person name="Ma J."/>
        </authorList>
    </citation>
    <scope>NUCLEOTIDE SEQUENCE [LARGE SCALE GENOMIC DNA]</scope>
    <source>
        <strain evidence="3">JCM 17458</strain>
    </source>
</reference>
<keyword evidence="3" id="KW-1185">Reference proteome</keyword>
<comment type="caution">
    <text evidence="2">The sequence shown here is derived from an EMBL/GenBank/DDBJ whole genome shotgun (WGS) entry which is preliminary data.</text>
</comment>
<proteinExistence type="predicted"/>
<evidence type="ECO:0000259" key="1">
    <source>
        <dbReference type="Pfam" id="PF01636"/>
    </source>
</evidence>
<gene>
    <name evidence="2" type="ORF">GCM10022261_02540</name>
</gene>
<sequence>MSSMAVDFDDLNGELAGRLGRWAHALWSDAEGITRLHRMPGNAGLSFGFEVIHADGQARHERTRGRRASGRAGYVIRFAPPGVRRKGNTDVLRQVPLLEFLATTEVPVAELVWSTSDPAWFGTDAIVQEYLDGSSLGFRDPKWSAQQHVVEQAVEAAVGVLHTIHSAPAVEALPDWEVQRSVAEEAALWSRLLEKSAEGEVLEQGRALRDALLASEPQEHRIGLTHGDFQTNNVLFDIDALAAGDSGGAEAGDGTGEADNLPGIGSCTADTGTVQAVVDWELASIGPVGRDLGWLAMMLDPEVWAPEWAEKFPVRLGPDFVVQAYERHSRGAAASVPSGSGSAATVLIGDFDWYKAYACFKYGAILSFNHYLHVTGKRIDPIYESLASSRPVLFEAGISLIG</sequence>
<organism evidence="2 3">
    <name type="scientific">Brevibacterium daeguense</name>
    <dbReference type="NCBI Taxonomy" id="909936"/>
    <lineage>
        <taxon>Bacteria</taxon>
        <taxon>Bacillati</taxon>
        <taxon>Actinomycetota</taxon>
        <taxon>Actinomycetes</taxon>
        <taxon>Micrococcales</taxon>
        <taxon>Brevibacteriaceae</taxon>
        <taxon>Brevibacterium</taxon>
    </lineage>
</organism>
<accession>A0ABP8EFH7</accession>
<dbReference type="InterPro" id="IPR051678">
    <property type="entry name" value="AGP_Transferase"/>
</dbReference>
<dbReference type="Gene3D" id="3.30.200.20">
    <property type="entry name" value="Phosphorylase Kinase, domain 1"/>
    <property type="match status" value="1"/>
</dbReference>
<dbReference type="InterPro" id="IPR041726">
    <property type="entry name" value="ACAD10_11_N"/>
</dbReference>
<dbReference type="Gene3D" id="3.90.1200.10">
    <property type="match status" value="1"/>
</dbReference>
<dbReference type="Pfam" id="PF01636">
    <property type="entry name" value="APH"/>
    <property type="match status" value="1"/>
</dbReference>
<name>A0ABP8EFH7_9MICO</name>
<dbReference type="EMBL" id="BAABAZ010000003">
    <property type="protein sequence ID" value="GAA4282723.1"/>
    <property type="molecule type" value="Genomic_DNA"/>
</dbReference>
<evidence type="ECO:0000313" key="3">
    <source>
        <dbReference type="Proteomes" id="UP001501586"/>
    </source>
</evidence>